<dbReference type="Gene3D" id="3.40.50.2000">
    <property type="entry name" value="Glycogen Phosphorylase B"/>
    <property type="match status" value="2"/>
</dbReference>
<dbReference type="Pfam" id="PF06722">
    <property type="entry name" value="EryCIII-like_C"/>
    <property type="match status" value="1"/>
</dbReference>
<sequence>MRILFSTVGLTGHLGSLVPLAWACRLAGHQVVLATSPDAVGAVVATGLPALGVGHGTATGGAVGSREVADAPSSWDRGRLFGRSARDRLPGLRRAVRDWGPDVVVVERADLAGRVAAAETGLPCLELRWSVEAPREYEVAARRELRGVADPDALRSVPREVLTPWPHELRGGRVPAHRTREFRHVPYEGPGDLTDRIVPRADAGRDGGRVCVTLGTVVSRSEAAGRGAVVPTLVTALVRAGCEVVLAAPADAVAQWGPWPAAVRVAGPVPVSHLLETSDVVVHHGGHGTALAAALAGRPSVMMPAFDDQIGNARALAGAGAGVLAGDPDDPADVAATCLAVLDDAAMADAAAALADLVRSRPALPAVVEGVLGPQAASARTAFPPGSAAA</sequence>
<dbReference type="SUPFAM" id="SSF53756">
    <property type="entry name" value="UDP-Glycosyltransferase/glycogen phosphorylase"/>
    <property type="match status" value="1"/>
</dbReference>
<protein>
    <submittedName>
        <fullName evidence="2">Nucleotide disphospho-sugar-binding domain-containing protein</fullName>
    </submittedName>
</protein>
<reference evidence="2 3" key="1">
    <citation type="submission" date="2024-03" db="EMBL/GenBank/DDBJ databases">
        <title>Actinomycetospora sp. OC33-EN06, a novel actinomycete isolated from wild orchid (Aerides multiflora).</title>
        <authorList>
            <person name="Suriyachadkun C."/>
        </authorList>
    </citation>
    <scope>NUCLEOTIDE SEQUENCE [LARGE SCALE GENOMIC DNA]</scope>
    <source>
        <strain evidence="2 3">OC33-EN06</strain>
    </source>
</reference>
<organism evidence="2 3">
    <name type="scientific">Actinomycetospora aeridis</name>
    <dbReference type="NCBI Taxonomy" id="3129231"/>
    <lineage>
        <taxon>Bacteria</taxon>
        <taxon>Bacillati</taxon>
        <taxon>Actinomycetota</taxon>
        <taxon>Actinomycetes</taxon>
        <taxon>Pseudonocardiales</taxon>
        <taxon>Pseudonocardiaceae</taxon>
        <taxon>Actinomycetospora</taxon>
    </lineage>
</organism>
<evidence type="ECO:0000259" key="1">
    <source>
        <dbReference type="Pfam" id="PF06722"/>
    </source>
</evidence>
<keyword evidence="3" id="KW-1185">Reference proteome</keyword>
<gene>
    <name evidence="2" type="ORF">WCD41_05000</name>
</gene>
<dbReference type="EMBL" id="JBBEGL010000001">
    <property type="protein sequence ID" value="MEJ2885798.1"/>
    <property type="molecule type" value="Genomic_DNA"/>
</dbReference>
<dbReference type="RefSeq" id="WP_337712258.1">
    <property type="nucleotide sequence ID" value="NZ_JBBEGL010000001.1"/>
</dbReference>
<evidence type="ECO:0000313" key="2">
    <source>
        <dbReference type="EMBL" id="MEJ2885798.1"/>
    </source>
</evidence>
<dbReference type="PANTHER" id="PTHR48050:SF13">
    <property type="entry name" value="STEROL 3-BETA-GLUCOSYLTRANSFERASE UGT80A2"/>
    <property type="match status" value="1"/>
</dbReference>
<dbReference type="PANTHER" id="PTHR48050">
    <property type="entry name" value="STEROL 3-BETA-GLUCOSYLTRANSFERASE"/>
    <property type="match status" value="1"/>
</dbReference>
<proteinExistence type="predicted"/>
<dbReference type="InterPro" id="IPR050426">
    <property type="entry name" value="Glycosyltransferase_28"/>
</dbReference>
<evidence type="ECO:0000313" key="3">
    <source>
        <dbReference type="Proteomes" id="UP001370100"/>
    </source>
</evidence>
<dbReference type="Proteomes" id="UP001370100">
    <property type="component" value="Unassembled WGS sequence"/>
</dbReference>
<comment type="caution">
    <text evidence="2">The sequence shown here is derived from an EMBL/GenBank/DDBJ whole genome shotgun (WGS) entry which is preliminary data.</text>
</comment>
<accession>A0ABU8N097</accession>
<dbReference type="InterPro" id="IPR010610">
    <property type="entry name" value="EryCIII-like_C"/>
</dbReference>
<name>A0ABU8N097_9PSEU</name>
<feature type="domain" description="Erythromycin biosynthesis protein CIII-like C-terminal" evidence="1">
    <location>
        <begin position="233"/>
        <end position="368"/>
    </location>
</feature>